<accession>A0ABP6AM84</accession>
<evidence type="ECO:0000256" key="1">
    <source>
        <dbReference type="SAM" id="SignalP"/>
    </source>
</evidence>
<dbReference type="EMBL" id="BAAARY010000005">
    <property type="protein sequence ID" value="GAA2518567.1"/>
    <property type="molecule type" value="Genomic_DNA"/>
</dbReference>
<organism evidence="2 3">
    <name type="scientific">Pilimelia columellifera subsp. columellifera</name>
    <dbReference type="NCBI Taxonomy" id="706583"/>
    <lineage>
        <taxon>Bacteria</taxon>
        <taxon>Bacillati</taxon>
        <taxon>Actinomycetota</taxon>
        <taxon>Actinomycetes</taxon>
        <taxon>Micromonosporales</taxon>
        <taxon>Micromonosporaceae</taxon>
        <taxon>Pilimelia</taxon>
    </lineage>
</organism>
<evidence type="ECO:0000313" key="3">
    <source>
        <dbReference type="Proteomes" id="UP001499978"/>
    </source>
</evidence>
<feature type="signal peptide" evidence="1">
    <location>
        <begin position="1"/>
        <end position="28"/>
    </location>
</feature>
<evidence type="ECO:0000313" key="2">
    <source>
        <dbReference type="EMBL" id="GAA2518567.1"/>
    </source>
</evidence>
<dbReference type="RefSeq" id="WP_344170193.1">
    <property type="nucleotide sequence ID" value="NZ_BAAARY010000005.1"/>
</dbReference>
<reference evidence="3" key="1">
    <citation type="journal article" date="2019" name="Int. J. Syst. Evol. Microbiol.">
        <title>The Global Catalogue of Microorganisms (GCM) 10K type strain sequencing project: providing services to taxonomists for standard genome sequencing and annotation.</title>
        <authorList>
            <consortium name="The Broad Institute Genomics Platform"/>
            <consortium name="The Broad Institute Genome Sequencing Center for Infectious Disease"/>
            <person name="Wu L."/>
            <person name="Ma J."/>
        </authorList>
    </citation>
    <scope>NUCLEOTIDE SEQUENCE [LARGE SCALE GENOMIC DNA]</scope>
    <source>
        <strain evidence="3">JCM 3367</strain>
    </source>
</reference>
<sequence length="184" mass="19126">MSWRNAKAVLAVLVGTGAVIAVPATVNALISDDVTLMDGRPVDVGVGVGVTLSPPAGSRLSLSDSVPAISTVLLRHEGATLEVTAVSGVDRPADFLAHARRKLRREGMFTVRLRPVVTRAGVLGERGDLVPVPGGVGVSGCYAGFVADERGIVVKISNVSECRAVPPLVWVAVESITVAPEEEW</sequence>
<keyword evidence="1" id="KW-0732">Signal</keyword>
<name>A0ABP6AM84_9ACTN</name>
<gene>
    <name evidence="2" type="ORF">GCM10010201_14440</name>
</gene>
<dbReference type="Proteomes" id="UP001499978">
    <property type="component" value="Unassembled WGS sequence"/>
</dbReference>
<comment type="caution">
    <text evidence="2">The sequence shown here is derived from an EMBL/GenBank/DDBJ whole genome shotgun (WGS) entry which is preliminary data.</text>
</comment>
<keyword evidence="3" id="KW-1185">Reference proteome</keyword>
<feature type="chain" id="PRO_5045319515" evidence="1">
    <location>
        <begin position="29"/>
        <end position="184"/>
    </location>
</feature>
<proteinExistence type="predicted"/>
<protein>
    <submittedName>
        <fullName evidence="2">Uncharacterized protein</fullName>
    </submittedName>
</protein>